<accession>A0ABD3NAG6</accession>
<keyword evidence="2" id="KW-1185">Reference proteome</keyword>
<dbReference type="AlphaFoldDB" id="A0ABD3NAG6"/>
<dbReference type="EMBL" id="JALLBG020000007">
    <property type="protein sequence ID" value="KAL3772634.1"/>
    <property type="molecule type" value="Genomic_DNA"/>
</dbReference>
<reference evidence="1 2" key="1">
    <citation type="submission" date="2024-10" db="EMBL/GenBank/DDBJ databases">
        <title>Updated reference genomes for cyclostephanoid diatoms.</title>
        <authorList>
            <person name="Roberts W.R."/>
            <person name="Alverson A.J."/>
        </authorList>
    </citation>
    <scope>NUCLEOTIDE SEQUENCE [LARGE SCALE GENOMIC DNA]</scope>
    <source>
        <strain evidence="1 2">AJA232-27</strain>
    </source>
</reference>
<dbReference type="Proteomes" id="UP001530293">
    <property type="component" value="Unassembled WGS sequence"/>
</dbReference>
<evidence type="ECO:0000313" key="2">
    <source>
        <dbReference type="Proteomes" id="UP001530293"/>
    </source>
</evidence>
<proteinExistence type="predicted"/>
<organism evidence="1 2">
    <name type="scientific">Discostella pseudostelligera</name>
    <dbReference type="NCBI Taxonomy" id="259834"/>
    <lineage>
        <taxon>Eukaryota</taxon>
        <taxon>Sar</taxon>
        <taxon>Stramenopiles</taxon>
        <taxon>Ochrophyta</taxon>
        <taxon>Bacillariophyta</taxon>
        <taxon>Coscinodiscophyceae</taxon>
        <taxon>Thalassiosirophycidae</taxon>
        <taxon>Stephanodiscales</taxon>
        <taxon>Stephanodiscaceae</taxon>
        <taxon>Discostella</taxon>
    </lineage>
</organism>
<sequence>MLFEKWTNKIVVLDGVRGNAPWYQQQQHSMPILNLTETKVFDGEENEEKVGWGYRCRARWGVEQVRHDHRRWEMFAGMMVMMVITNQSNIRARTVEWQCKQVPTHCYMTLSKHTN</sequence>
<protein>
    <submittedName>
        <fullName evidence="1">Uncharacterized protein</fullName>
    </submittedName>
</protein>
<comment type="caution">
    <text evidence="1">The sequence shown here is derived from an EMBL/GenBank/DDBJ whole genome shotgun (WGS) entry which is preliminary data.</text>
</comment>
<name>A0ABD3NAG6_9STRA</name>
<gene>
    <name evidence="1" type="ORF">ACHAWU_006060</name>
</gene>
<evidence type="ECO:0000313" key="1">
    <source>
        <dbReference type="EMBL" id="KAL3772634.1"/>
    </source>
</evidence>